<dbReference type="AlphaFoldDB" id="A0A4S2CIM1"/>
<evidence type="ECO:0000313" key="4">
    <source>
        <dbReference type="EMBL" id="TGY27821.1"/>
    </source>
</evidence>
<dbReference type="RefSeq" id="WP_136000289.1">
    <property type="nucleotide sequence ID" value="NZ_SRYX01000078.1"/>
</dbReference>
<evidence type="ECO:0000259" key="3">
    <source>
        <dbReference type="Pfam" id="PF13944"/>
    </source>
</evidence>
<dbReference type="Proteomes" id="UP000309566">
    <property type="component" value="Unassembled WGS sequence"/>
</dbReference>
<comment type="caution">
    <text evidence="4">The sequence shown here is derived from an EMBL/GenBank/DDBJ whole genome shotgun (WGS) entry which is preliminary data.</text>
</comment>
<accession>A0A4S2CIM1</accession>
<name>A0A4S2CIM1_9BACE</name>
<dbReference type="Gene3D" id="2.40.128.350">
    <property type="match status" value="1"/>
</dbReference>
<dbReference type="Gene3D" id="2.60.40.2340">
    <property type="match status" value="1"/>
</dbReference>
<reference evidence="4 5" key="1">
    <citation type="submission" date="2019-04" db="EMBL/GenBank/DDBJ databases">
        <title>Microbes associate with the intestines of laboratory mice.</title>
        <authorList>
            <person name="Navarre W."/>
            <person name="Wong E."/>
            <person name="Huang K."/>
            <person name="Tropini C."/>
            <person name="Ng K."/>
            <person name="Yu B."/>
        </authorList>
    </citation>
    <scope>NUCLEOTIDE SEQUENCE [LARGE SCALE GENOMIC DNA]</scope>
    <source>
        <strain evidence="4 5">NM63_1-25</strain>
    </source>
</reference>
<sequence length="512" mass="55906">MKKSLLYLFMLVCSVTLFTGCSDDDDAVVYPIDAEIAGVYKGTLDISLNGTTIGPDIPKNITISKAGDASVNMELKDFNFMEMDLGTIALTECALEKDGDSYRFTGKQVLNVTQYNLTGDINAQGHISGNKVVVDLDIAAKLGTLEQAVKVVYEGTKLTGSESSEAKIASFIIDDEAVVEQPVINEEAGTIVFAVNEKAASFKFTPIIEISEGATITPASGVEQDFSNNKKVTYTVMAEDGTVKVYTAFVEGTRSVLKYSFEEWGEQADEKNPDNMKWFSPLPLDELATANNGVAYLKGFDFTNQYNLTYGTLEEKEAGYKGSAAKLITQYTKGAGFGMAPAITPGSLFTGKFDFRMVLDPKEQLTLTKFGIAYDKKPLYFKGAYKYEAGENFVDGSDKENVKENTGETDQCGIYAVLYEATDKDGQEVVLDGTSITNSEYRVALAEIKSGVDTEGKWVEFNEEFTYLEGKSYDSSKQYKMAIVCSSSKEGDSFRGAVNSTLFVDELEIVGE</sequence>
<dbReference type="EMBL" id="SRYX01000078">
    <property type="protein sequence ID" value="TGY27821.1"/>
    <property type="molecule type" value="Genomic_DNA"/>
</dbReference>
<evidence type="ECO:0000256" key="1">
    <source>
        <dbReference type="SAM" id="SignalP"/>
    </source>
</evidence>
<evidence type="ECO:0008006" key="6">
    <source>
        <dbReference type="Google" id="ProtNLM"/>
    </source>
</evidence>
<feature type="domain" description="Lipocalin-like" evidence="3">
    <location>
        <begin position="36"/>
        <end position="156"/>
    </location>
</feature>
<dbReference type="PROSITE" id="PS51257">
    <property type="entry name" value="PROKAR_LIPOPROTEIN"/>
    <property type="match status" value="1"/>
</dbReference>
<keyword evidence="1" id="KW-0732">Signal</keyword>
<evidence type="ECO:0000259" key="2">
    <source>
        <dbReference type="Pfam" id="PF13201"/>
    </source>
</evidence>
<dbReference type="Gene3D" id="2.60.120.890">
    <property type="entry name" value="BT2081, beta-jelly-roll domain"/>
    <property type="match status" value="1"/>
</dbReference>
<dbReference type="InterPro" id="IPR038653">
    <property type="entry name" value="Put_CMD_sf"/>
</dbReference>
<proteinExistence type="predicted"/>
<gene>
    <name evidence="4" type="ORF">E5353_15530</name>
</gene>
<dbReference type="InterPro" id="IPR025112">
    <property type="entry name" value="PCMD"/>
</dbReference>
<dbReference type="InterPro" id="IPR024311">
    <property type="entry name" value="Lipocalin-like"/>
</dbReference>
<organism evidence="4 5">
    <name type="scientific">Bacteroides caecimuris</name>
    <dbReference type="NCBI Taxonomy" id="1796613"/>
    <lineage>
        <taxon>Bacteria</taxon>
        <taxon>Pseudomonadati</taxon>
        <taxon>Bacteroidota</taxon>
        <taxon>Bacteroidia</taxon>
        <taxon>Bacteroidales</taxon>
        <taxon>Bacteroidaceae</taxon>
        <taxon>Bacteroides</taxon>
    </lineage>
</organism>
<dbReference type="Pfam" id="PF13201">
    <property type="entry name" value="PCMD"/>
    <property type="match status" value="1"/>
</dbReference>
<feature type="domain" description="Putative carbohydrate metabolism" evidence="2">
    <location>
        <begin position="260"/>
        <end position="510"/>
    </location>
</feature>
<feature type="signal peptide" evidence="1">
    <location>
        <begin position="1"/>
        <end position="19"/>
    </location>
</feature>
<dbReference type="Pfam" id="PF13944">
    <property type="entry name" value="Calycin_like"/>
    <property type="match status" value="1"/>
</dbReference>
<feature type="chain" id="PRO_5020703193" description="DUF5018 domain-containing protein" evidence="1">
    <location>
        <begin position="20"/>
        <end position="512"/>
    </location>
</feature>
<protein>
    <recommendedName>
        <fullName evidence="6">DUF5018 domain-containing protein</fullName>
    </recommendedName>
</protein>
<evidence type="ECO:0000313" key="5">
    <source>
        <dbReference type="Proteomes" id="UP000309566"/>
    </source>
</evidence>